<protein>
    <submittedName>
        <fullName evidence="1">Uncharacterized protein</fullName>
    </submittedName>
</protein>
<evidence type="ECO:0000313" key="2">
    <source>
        <dbReference type="Proteomes" id="UP001187343"/>
    </source>
</evidence>
<name>A0AA88TPS8_9TELE</name>
<accession>A0AA88TPS8</accession>
<reference evidence="1" key="1">
    <citation type="submission" date="2023-08" db="EMBL/GenBank/DDBJ databases">
        <title>Chromosome-level Genome Assembly of mud carp (Cirrhinus molitorella).</title>
        <authorList>
            <person name="Liu H."/>
        </authorList>
    </citation>
    <scope>NUCLEOTIDE SEQUENCE</scope>
    <source>
        <strain evidence="1">Prfri</strain>
        <tissue evidence="1">Muscle</tissue>
    </source>
</reference>
<keyword evidence="2" id="KW-1185">Reference proteome</keyword>
<gene>
    <name evidence="1" type="ORF">Q8A67_011565</name>
</gene>
<evidence type="ECO:0000313" key="1">
    <source>
        <dbReference type="EMBL" id="KAK2894336.1"/>
    </source>
</evidence>
<comment type="caution">
    <text evidence="1">The sequence shown here is derived from an EMBL/GenBank/DDBJ whole genome shotgun (WGS) entry which is preliminary data.</text>
</comment>
<dbReference type="Proteomes" id="UP001187343">
    <property type="component" value="Unassembled WGS sequence"/>
</dbReference>
<proteinExistence type="predicted"/>
<dbReference type="EMBL" id="JAUYZG010000011">
    <property type="protein sequence ID" value="KAK2894336.1"/>
    <property type="molecule type" value="Genomic_DNA"/>
</dbReference>
<organism evidence="1 2">
    <name type="scientific">Cirrhinus molitorella</name>
    <name type="common">mud carp</name>
    <dbReference type="NCBI Taxonomy" id="172907"/>
    <lineage>
        <taxon>Eukaryota</taxon>
        <taxon>Metazoa</taxon>
        <taxon>Chordata</taxon>
        <taxon>Craniata</taxon>
        <taxon>Vertebrata</taxon>
        <taxon>Euteleostomi</taxon>
        <taxon>Actinopterygii</taxon>
        <taxon>Neopterygii</taxon>
        <taxon>Teleostei</taxon>
        <taxon>Ostariophysi</taxon>
        <taxon>Cypriniformes</taxon>
        <taxon>Cyprinidae</taxon>
        <taxon>Labeoninae</taxon>
        <taxon>Labeonini</taxon>
        <taxon>Cirrhinus</taxon>
    </lineage>
</organism>
<dbReference type="AlphaFoldDB" id="A0AA88TPS8"/>
<sequence>MLGFFTAVSVQPVLCILLCEEQKRMQSLACRFAWQLHVPCLWKVHSLSLVISASILMSLMLHISKVIRRIHSTWWTLASDRSKLNGTTESANAITSGTEDLNQELFHEITLHQLNRNTGEHHWIKI</sequence>